<keyword evidence="4" id="KW-0998">Cell outer membrane</keyword>
<dbReference type="CDD" id="cd01347">
    <property type="entry name" value="ligand_gated_channel"/>
    <property type="match status" value="1"/>
</dbReference>
<gene>
    <name evidence="7" type="ORF">DUPY_33720</name>
</gene>
<dbReference type="Pfam" id="PF07715">
    <property type="entry name" value="Plug"/>
    <property type="match status" value="1"/>
</dbReference>
<dbReference type="PATRIC" id="fig|762836.4.peg.3468"/>
<protein>
    <submittedName>
        <fullName evidence="7">TonB-dependent receptor plug domain protein</fullName>
    </submittedName>
</protein>
<dbReference type="InterPro" id="IPR012910">
    <property type="entry name" value="Plug_dom"/>
</dbReference>
<dbReference type="PANTHER" id="PTHR40980">
    <property type="entry name" value="PLUG DOMAIN-CONTAINING PROTEIN"/>
    <property type="match status" value="1"/>
</dbReference>
<dbReference type="OrthoDB" id="8727862at2"/>
<dbReference type="GO" id="GO:0009279">
    <property type="term" value="C:cell outer membrane"/>
    <property type="evidence" value="ECO:0007669"/>
    <property type="project" value="UniProtKB-SubCell"/>
</dbReference>
<feature type="chain" id="PRO_5009207050" evidence="5">
    <location>
        <begin position="36"/>
        <end position="914"/>
    </location>
</feature>
<keyword evidence="5" id="KW-0732">Signal</keyword>
<dbReference type="Gene3D" id="2.170.130.10">
    <property type="entry name" value="TonB-dependent receptor, plug domain"/>
    <property type="match status" value="1"/>
</dbReference>
<dbReference type="RefSeq" id="WP_070249549.1">
    <property type="nucleotide sequence ID" value="NZ_LROM01000093.1"/>
</dbReference>
<keyword evidence="3" id="KW-0472">Membrane</keyword>
<evidence type="ECO:0000313" key="8">
    <source>
        <dbReference type="Proteomes" id="UP000175989"/>
    </source>
</evidence>
<dbReference type="AlphaFoldDB" id="A0A1E7WHI3"/>
<evidence type="ECO:0000313" key="7">
    <source>
        <dbReference type="EMBL" id="OEZ98099.1"/>
    </source>
</evidence>
<reference evidence="8" key="1">
    <citation type="journal article" date="2016" name="Front. Microbiol.">
        <title>Molecular Keys to the Janthinobacterium and Duganella spp. Interaction with the Plant Pathogen Fusarium graminearum.</title>
        <authorList>
            <person name="Haack F.S."/>
            <person name="Poehlein A."/>
            <person name="Kroger C."/>
            <person name="Voigt C.A."/>
            <person name="Piepenbring M."/>
            <person name="Bode H.B."/>
            <person name="Daniel R."/>
            <person name="Schafer W."/>
            <person name="Streit W.R."/>
        </authorList>
    </citation>
    <scope>NUCLEOTIDE SEQUENCE [LARGE SCALE GENOMIC DNA]</scope>
    <source>
        <strain evidence="8">T54</strain>
    </source>
</reference>
<comment type="similarity">
    <text evidence="2">Belongs to the TonB-dependent receptor family.</text>
</comment>
<keyword evidence="7" id="KW-0675">Receptor</keyword>
<sequence>MSIFANQRSAAAFQLNPVAAGCALFVAAFAMPAFAQNAPAEEAPAAAQAPIASVVVSGIRRGIEDAISVKKDSNSIVEAISAEDIGKLPDVSIAESISRLPGLSAQRVAGRAQVISVRGLSPDFSTTLLNGREQVSTGDNRSVEFDQYPSELMSGVTVYKTPDAGLVGQGLSGTIDMQTVRPLAFSGRTVALNARGEKNSLGKIGNAKDTGTRFSASYIDQFAGRTIGVALGYARLETPILSNETGLYEPWKRDARNGLPAGTFASNGIKAVARSGRNERDGLMGVLQYRPNKQWTSIVDVYASRFKAEETANQLEISLEQSESNYNPVTVNNGTIAGGTLNNVRPLVRGMYNKRKDDIRAFGWSNEYKSSDWTIFGDVNYSKAKRNETGLENNLQYSNGGASAILDKVNLGYGNGGYSQLTPGLDYSNSNNLYVGNTIYGSGYGKVPSVEDELKGAKLTANVRASGDLEKAFSSFDFGVNYADRSKSKRQAEGAINLVGGPVVVPGNLQYGSVDLGFAGAGSIPTWNVPGFVSQYMSFLPSEDLTYLIPKAWTVNEKVITTFAKANIEAELSPAVSLRGNIGVQMQNTKQSSDSRYLDNTKTGANQIQPIHDGKSYTDILPSMNLAFGFEGQQTVRVALAKQLARPRVDQLRSALEINVDTTKGEPNASGGNAQLDPWRAKAFDISYEKYFDKKAYFAAAAFFKKLDTYIFTQTRRTDFSNYFPADFVMTNGLPLRSRIGDYSAAYNGNGGILKGVELSGSMPLNMLTKTLDGFGVSASATYTDSKITIEDPSGSIGNNIPLPGLSKRTTNLTAYYEKDGFETRVSQRRRSDFVGEIGNFSNDRALRYVVGENIVDFQIGYTFNSGAMKGVGLVLQVNNLRNAAYETYNGDRAQQLEYAKYGRTVIAGMNYKF</sequence>
<proteinExistence type="inferred from homology"/>
<dbReference type="Gene3D" id="2.40.170.20">
    <property type="entry name" value="TonB-dependent receptor, beta-barrel domain"/>
    <property type="match status" value="1"/>
</dbReference>
<dbReference type="SUPFAM" id="SSF56935">
    <property type="entry name" value="Porins"/>
    <property type="match status" value="1"/>
</dbReference>
<feature type="domain" description="TonB-dependent receptor plug" evidence="6">
    <location>
        <begin position="70"/>
        <end position="173"/>
    </location>
</feature>
<evidence type="ECO:0000259" key="6">
    <source>
        <dbReference type="Pfam" id="PF07715"/>
    </source>
</evidence>
<name>A0A1E7WHI3_9BURK</name>
<comment type="subcellular location">
    <subcellularLocation>
        <location evidence="1">Cell outer membrane</location>
    </subcellularLocation>
</comment>
<evidence type="ECO:0000256" key="4">
    <source>
        <dbReference type="ARBA" id="ARBA00023237"/>
    </source>
</evidence>
<dbReference type="PANTHER" id="PTHR40980:SF3">
    <property type="entry name" value="TONB-DEPENDENT RECEPTOR-LIKE BETA-BARREL DOMAIN-CONTAINING PROTEIN"/>
    <property type="match status" value="1"/>
</dbReference>
<dbReference type="Proteomes" id="UP000175989">
    <property type="component" value="Unassembled WGS sequence"/>
</dbReference>
<dbReference type="EMBL" id="LROM01000093">
    <property type="protein sequence ID" value="OEZ98099.1"/>
    <property type="molecule type" value="Genomic_DNA"/>
</dbReference>
<evidence type="ECO:0000256" key="5">
    <source>
        <dbReference type="SAM" id="SignalP"/>
    </source>
</evidence>
<dbReference type="NCBIfam" id="TIGR01782">
    <property type="entry name" value="TonB-Xanth-Caul"/>
    <property type="match status" value="1"/>
</dbReference>
<dbReference type="InterPro" id="IPR010104">
    <property type="entry name" value="TonB_rcpt_bac"/>
</dbReference>
<evidence type="ECO:0000256" key="2">
    <source>
        <dbReference type="ARBA" id="ARBA00009810"/>
    </source>
</evidence>
<dbReference type="InterPro" id="IPR037066">
    <property type="entry name" value="Plug_dom_sf"/>
</dbReference>
<accession>A0A1E7WHI3</accession>
<evidence type="ECO:0000256" key="3">
    <source>
        <dbReference type="ARBA" id="ARBA00023136"/>
    </source>
</evidence>
<keyword evidence="8" id="KW-1185">Reference proteome</keyword>
<evidence type="ECO:0000256" key="1">
    <source>
        <dbReference type="ARBA" id="ARBA00004442"/>
    </source>
</evidence>
<feature type="signal peptide" evidence="5">
    <location>
        <begin position="1"/>
        <end position="35"/>
    </location>
</feature>
<dbReference type="InterPro" id="IPR036942">
    <property type="entry name" value="Beta-barrel_TonB_sf"/>
</dbReference>
<comment type="caution">
    <text evidence="7">The sequence shown here is derived from an EMBL/GenBank/DDBJ whole genome shotgun (WGS) entry which is preliminary data.</text>
</comment>
<organism evidence="7 8">
    <name type="scientific">Duganella phyllosphaerae</name>
    <dbReference type="NCBI Taxonomy" id="762836"/>
    <lineage>
        <taxon>Bacteria</taxon>
        <taxon>Pseudomonadati</taxon>
        <taxon>Pseudomonadota</taxon>
        <taxon>Betaproteobacteria</taxon>
        <taxon>Burkholderiales</taxon>
        <taxon>Oxalobacteraceae</taxon>
        <taxon>Telluria group</taxon>
        <taxon>Duganella</taxon>
    </lineage>
</organism>